<comment type="similarity">
    <text evidence="2">Belongs to the UPF0718 family.</text>
</comment>
<feature type="transmembrane region" description="Helical" evidence="7">
    <location>
        <begin position="339"/>
        <end position="360"/>
    </location>
</feature>
<name>A0A134CEH4_9FIRM</name>
<dbReference type="Proteomes" id="UP000070160">
    <property type="component" value="Unassembled WGS sequence"/>
</dbReference>
<gene>
    <name evidence="8" type="ORF">HMPREF3182_01039</name>
</gene>
<keyword evidence="4 7" id="KW-0812">Transmembrane</keyword>
<evidence type="ECO:0000256" key="4">
    <source>
        <dbReference type="ARBA" id="ARBA00022692"/>
    </source>
</evidence>
<feature type="transmembrane region" description="Helical" evidence="7">
    <location>
        <begin position="427"/>
        <end position="450"/>
    </location>
</feature>
<comment type="caution">
    <text evidence="8">The sequence shown here is derived from an EMBL/GenBank/DDBJ whole genome shotgun (WGS) entry which is preliminary data.</text>
</comment>
<protein>
    <submittedName>
        <fullName evidence="8">Putative permease</fullName>
    </submittedName>
</protein>
<accession>A0A134CEH4</accession>
<dbReference type="EMBL" id="LSDT01000044">
    <property type="protein sequence ID" value="KXB90616.1"/>
    <property type="molecule type" value="Genomic_DNA"/>
</dbReference>
<feature type="transmembrane region" description="Helical" evidence="7">
    <location>
        <begin position="309"/>
        <end position="333"/>
    </location>
</feature>
<dbReference type="Pfam" id="PF03773">
    <property type="entry name" value="ArsP_1"/>
    <property type="match status" value="1"/>
</dbReference>
<dbReference type="InterPro" id="IPR052923">
    <property type="entry name" value="UPF0718"/>
</dbReference>
<evidence type="ECO:0000256" key="6">
    <source>
        <dbReference type="ARBA" id="ARBA00023136"/>
    </source>
</evidence>
<comment type="subcellular location">
    <subcellularLocation>
        <location evidence="1">Cell membrane</location>
        <topology evidence="1">Multi-pass membrane protein</topology>
    </subcellularLocation>
</comment>
<dbReference type="Gene3D" id="3.40.50.300">
    <property type="entry name" value="P-loop containing nucleotide triphosphate hydrolases"/>
    <property type="match status" value="1"/>
</dbReference>
<dbReference type="InterPro" id="IPR005524">
    <property type="entry name" value="DUF318"/>
</dbReference>
<keyword evidence="6 7" id="KW-0472">Membrane</keyword>
<dbReference type="RefSeq" id="WP_062485800.1">
    <property type="nucleotide sequence ID" value="NZ_KQ960952.1"/>
</dbReference>
<proteinExistence type="inferred from homology"/>
<keyword evidence="9" id="KW-1185">Reference proteome</keyword>
<evidence type="ECO:0000256" key="3">
    <source>
        <dbReference type="ARBA" id="ARBA00022475"/>
    </source>
</evidence>
<dbReference type="InterPro" id="IPR027417">
    <property type="entry name" value="P-loop_NTPase"/>
</dbReference>
<feature type="transmembrane region" description="Helical" evidence="7">
    <location>
        <begin position="462"/>
        <end position="481"/>
    </location>
</feature>
<evidence type="ECO:0000313" key="9">
    <source>
        <dbReference type="Proteomes" id="UP000070160"/>
    </source>
</evidence>
<evidence type="ECO:0000256" key="2">
    <source>
        <dbReference type="ARBA" id="ARBA00006386"/>
    </source>
</evidence>
<dbReference type="PANTHER" id="PTHR34184:SF4">
    <property type="entry name" value="UPF0718 PROTEIN YCGR"/>
    <property type="match status" value="1"/>
</dbReference>
<reference evidence="9" key="1">
    <citation type="submission" date="2016-01" db="EMBL/GenBank/DDBJ databases">
        <authorList>
            <person name="Mitreva M."/>
            <person name="Pepin K.H."/>
            <person name="Mihindukulasuriya K.A."/>
            <person name="Fulton R."/>
            <person name="Fronick C."/>
            <person name="O'Laughlin M."/>
            <person name="Miner T."/>
            <person name="Herter B."/>
            <person name="Rosa B.A."/>
            <person name="Cordes M."/>
            <person name="Tomlinson C."/>
            <person name="Wollam A."/>
            <person name="Palsikar V.B."/>
            <person name="Mardis E.R."/>
            <person name="Wilson R.K."/>
        </authorList>
    </citation>
    <scope>NUCLEOTIDE SEQUENCE [LARGE SCALE GENOMIC DNA]</scope>
    <source>
        <strain evidence="9">KA00182</strain>
    </source>
</reference>
<feature type="transmembrane region" description="Helical" evidence="7">
    <location>
        <begin position="275"/>
        <end position="297"/>
    </location>
</feature>
<organism evidence="8 9">
    <name type="scientific">Megasphaera hutchinsoni</name>
    <dbReference type="NCBI Taxonomy" id="1588748"/>
    <lineage>
        <taxon>Bacteria</taxon>
        <taxon>Bacillati</taxon>
        <taxon>Bacillota</taxon>
        <taxon>Negativicutes</taxon>
        <taxon>Veillonellales</taxon>
        <taxon>Veillonellaceae</taxon>
        <taxon>Megasphaera</taxon>
    </lineage>
</organism>
<evidence type="ECO:0000313" key="8">
    <source>
        <dbReference type="EMBL" id="KXB90616.1"/>
    </source>
</evidence>
<feature type="transmembrane region" description="Helical" evidence="7">
    <location>
        <begin position="203"/>
        <end position="224"/>
    </location>
</feature>
<evidence type="ECO:0000256" key="5">
    <source>
        <dbReference type="ARBA" id="ARBA00022989"/>
    </source>
</evidence>
<keyword evidence="3" id="KW-1003">Cell membrane</keyword>
<feature type="transmembrane region" description="Helical" evidence="7">
    <location>
        <begin position="400"/>
        <end position="421"/>
    </location>
</feature>
<sequence>MSRIIEPIPVYVVTGFLSTGKTCVINHILSFRSSRIGRVAMEDGRTKANTPICMLPMLTTTNIEEVAQSLLIAVQGKDVQEVWLEYNGMLSFTLLERLFCDPCLVNIFQIKRVYFVTTTNYCLHLLGKTGSAVESQLANADCILWWDKLEETQVTSKTDDETVISRLQQLCPHTPCIRVSSLVDRRSINKILKDHQHITGRTIALGVGMAVCYIGISVSSIPLLENVKYAMALWMATVIQALSFLLLGIICSSFLQTWIPTSFFTKRLQGNLVTSMGWALVGGFLFPVCDCAAIPVFRSLLVRGVPLPAALLFMLASPIINPIVILSTWYAFFGMPQVVIARLILGVIIAVLVSLSFLHYRGLDSIVGRGQGLLSLEDRLESLEKSNKVFYFLENARKDFFRMAPFIIIASLVVSFFQVYIGNFLKYYSLTGNLAMTIELMIALAFVLSICSTADAMIARNMSSNIPLPGILAFLVFGPMMDVKNFFVLTSLFPKAFVYRLLISLLLACFVFAFAFAVITGSVVL</sequence>
<feature type="transmembrane region" description="Helical" evidence="7">
    <location>
        <begin position="231"/>
        <end position="255"/>
    </location>
</feature>
<dbReference type="STRING" id="1588748.HMPREF3182_01039"/>
<evidence type="ECO:0000256" key="1">
    <source>
        <dbReference type="ARBA" id="ARBA00004651"/>
    </source>
</evidence>
<dbReference type="PATRIC" id="fig|1588748.3.peg.998"/>
<evidence type="ECO:0000256" key="7">
    <source>
        <dbReference type="SAM" id="Phobius"/>
    </source>
</evidence>
<feature type="transmembrane region" description="Helical" evidence="7">
    <location>
        <begin position="501"/>
        <end position="524"/>
    </location>
</feature>
<dbReference type="PANTHER" id="PTHR34184">
    <property type="entry name" value="UPF0718 PROTEIN YCGR"/>
    <property type="match status" value="1"/>
</dbReference>
<keyword evidence="5 7" id="KW-1133">Transmembrane helix</keyword>
<dbReference type="GO" id="GO:0005886">
    <property type="term" value="C:plasma membrane"/>
    <property type="evidence" value="ECO:0007669"/>
    <property type="project" value="UniProtKB-SubCell"/>
</dbReference>
<dbReference type="AlphaFoldDB" id="A0A134CEH4"/>